<evidence type="ECO:0000256" key="3">
    <source>
        <dbReference type="ARBA" id="ARBA00022475"/>
    </source>
</evidence>
<comment type="similarity">
    <text evidence="7">Belongs to the binding-protein-dependent transport system permease family.</text>
</comment>
<evidence type="ECO:0000259" key="9">
    <source>
        <dbReference type="PROSITE" id="PS50928"/>
    </source>
</evidence>
<feature type="region of interest" description="Disordered" evidence="8">
    <location>
        <begin position="1"/>
        <end position="47"/>
    </location>
</feature>
<name>A0A921MWM3_9MICO</name>
<evidence type="ECO:0000256" key="6">
    <source>
        <dbReference type="ARBA" id="ARBA00023136"/>
    </source>
</evidence>
<protein>
    <submittedName>
        <fullName evidence="10">Carbohydrate ABC transporter permease</fullName>
    </submittedName>
</protein>
<feature type="domain" description="ABC transmembrane type-1" evidence="9">
    <location>
        <begin position="115"/>
        <end position="309"/>
    </location>
</feature>
<comment type="subcellular location">
    <subcellularLocation>
        <location evidence="1 7">Cell membrane</location>
        <topology evidence="1 7">Multi-pass membrane protein</topology>
    </subcellularLocation>
</comment>
<evidence type="ECO:0000256" key="2">
    <source>
        <dbReference type="ARBA" id="ARBA00022448"/>
    </source>
</evidence>
<dbReference type="InterPro" id="IPR035906">
    <property type="entry name" value="MetI-like_sf"/>
</dbReference>
<proteinExistence type="inferred from homology"/>
<feature type="transmembrane region" description="Helical" evidence="7">
    <location>
        <begin position="181"/>
        <end position="202"/>
    </location>
</feature>
<evidence type="ECO:0000313" key="10">
    <source>
        <dbReference type="EMBL" id="HJG91863.1"/>
    </source>
</evidence>
<evidence type="ECO:0000256" key="5">
    <source>
        <dbReference type="ARBA" id="ARBA00022989"/>
    </source>
</evidence>
<dbReference type="EMBL" id="DYUE01000210">
    <property type="protein sequence ID" value="HJG91863.1"/>
    <property type="molecule type" value="Genomic_DNA"/>
</dbReference>
<dbReference type="PANTHER" id="PTHR43744:SF9">
    <property type="entry name" value="POLYGALACTURONAN_RHAMNOGALACTURONAN TRANSPORT SYSTEM PERMEASE PROTEIN YTCP"/>
    <property type="match status" value="1"/>
</dbReference>
<dbReference type="Proteomes" id="UP000742460">
    <property type="component" value="Unassembled WGS sequence"/>
</dbReference>
<feature type="transmembrane region" description="Helical" evidence="7">
    <location>
        <begin position="152"/>
        <end position="175"/>
    </location>
</feature>
<keyword evidence="5 7" id="KW-1133">Transmembrane helix</keyword>
<evidence type="ECO:0000256" key="1">
    <source>
        <dbReference type="ARBA" id="ARBA00004651"/>
    </source>
</evidence>
<feature type="transmembrane region" description="Helical" evidence="7">
    <location>
        <begin position="223"/>
        <end position="245"/>
    </location>
</feature>
<reference evidence="10" key="2">
    <citation type="submission" date="2021-09" db="EMBL/GenBank/DDBJ databases">
        <authorList>
            <person name="Gilroy R."/>
        </authorList>
    </citation>
    <scope>NUCLEOTIDE SEQUENCE</scope>
    <source>
        <strain evidence="10">ChiGjej5B5-22894</strain>
    </source>
</reference>
<feature type="transmembrane region" description="Helical" evidence="7">
    <location>
        <begin position="115"/>
        <end position="140"/>
    </location>
</feature>
<evidence type="ECO:0000256" key="7">
    <source>
        <dbReference type="RuleBase" id="RU363032"/>
    </source>
</evidence>
<dbReference type="GO" id="GO:0005886">
    <property type="term" value="C:plasma membrane"/>
    <property type="evidence" value="ECO:0007669"/>
    <property type="project" value="UniProtKB-SubCell"/>
</dbReference>
<keyword evidence="4 7" id="KW-0812">Transmembrane</keyword>
<keyword evidence="6 7" id="KW-0472">Membrane</keyword>
<dbReference type="Pfam" id="PF00528">
    <property type="entry name" value="BPD_transp_1"/>
    <property type="match status" value="1"/>
</dbReference>
<dbReference type="CDD" id="cd06261">
    <property type="entry name" value="TM_PBP2"/>
    <property type="match status" value="1"/>
</dbReference>
<accession>A0A921MWM3</accession>
<dbReference type="PANTHER" id="PTHR43744">
    <property type="entry name" value="ABC TRANSPORTER PERMEASE PROTEIN MG189-RELATED-RELATED"/>
    <property type="match status" value="1"/>
</dbReference>
<dbReference type="GO" id="GO:0055085">
    <property type="term" value="P:transmembrane transport"/>
    <property type="evidence" value="ECO:0007669"/>
    <property type="project" value="InterPro"/>
</dbReference>
<dbReference type="Gene3D" id="1.10.3720.10">
    <property type="entry name" value="MetI-like"/>
    <property type="match status" value="1"/>
</dbReference>
<comment type="caution">
    <text evidence="10">The sequence shown here is derived from an EMBL/GenBank/DDBJ whole genome shotgun (WGS) entry which is preliminary data.</text>
</comment>
<dbReference type="PROSITE" id="PS50928">
    <property type="entry name" value="ABC_TM1"/>
    <property type="match status" value="1"/>
</dbReference>
<organism evidence="10 11">
    <name type="scientific">Brachybacterium massiliense</name>
    <dbReference type="NCBI Taxonomy" id="1755098"/>
    <lineage>
        <taxon>Bacteria</taxon>
        <taxon>Bacillati</taxon>
        <taxon>Actinomycetota</taxon>
        <taxon>Actinomycetes</taxon>
        <taxon>Micrococcales</taxon>
        <taxon>Dermabacteraceae</taxon>
        <taxon>Brachybacterium</taxon>
    </lineage>
</organism>
<feature type="transmembrane region" description="Helical" evidence="7">
    <location>
        <begin position="294"/>
        <end position="315"/>
    </location>
</feature>
<dbReference type="InterPro" id="IPR000515">
    <property type="entry name" value="MetI-like"/>
</dbReference>
<gene>
    <name evidence="10" type="ORF">K8V81_09060</name>
</gene>
<keyword evidence="3" id="KW-1003">Cell membrane</keyword>
<evidence type="ECO:0000256" key="4">
    <source>
        <dbReference type="ARBA" id="ARBA00022692"/>
    </source>
</evidence>
<dbReference type="SUPFAM" id="SSF161098">
    <property type="entry name" value="MetI-like"/>
    <property type="match status" value="1"/>
</dbReference>
<evidence type="ECO:0000256" key="8">
    <source>
        <dbReference type="SAM" id="MobiDB-lite"/>
    </source>
</evidence>
<reference evidence="10" key="1">
    <citation type="journal article" date="2021" name="PeerJ">
        <title>Extensive microbial diversity within the chicken gut microbiome revealed by metagenomics and culture.</title>
        <authorList>
            <person name="Gilroy R."/>
            <person name="Ravi A."/>
            <person name="Getino M."/>
            <person name="Pursley I."/>
            <person name="Horton D.L."/>
            <person name="Alikhan N.F."/>
            <person name="Baker D."/>
            <person name="Gharbi K."/>
            <person name="Hall N."/>
            <person name="Watson M."/>
            <person name="Adriaenssens E.M."/>
            <person name="Foster-Nyarko E."/>
            <person name="Jarju S."/>
            <person name="Secka A."/>
            <person name="Antonio M."/>
            <person name="Oren A."/>
            <person name="Chaudhuri R.R."/>
            <person name="La Ragione R."/>
            <person name="Hildebrand F."/>
            <person name="Pallen M.J."/>
        </authorList>
    </citation>
    <scope>NUCLEOTIDE SEQUENCE</scope>
    <source>
        <strain evidence="10">ChiGjej5B5-22894</strain>
    </source>
</reference>
<sequence>MSASIGPGPAHTSEPVRQGIATGAVAETVPPRRPSRRSSRPIWDEEPSLPAQGAKGIVLVLICLAVLVPLYTIILTSLSPQAAITRAGGLVLVPDGLTLDAYRQVLSGGIVTRAVMVSLGVTGVGTALSLTVSVLAAYGLSRPGSLLHTPILFLMLGTMFFGAGMIPMYLLVSGLGLIDSYWALILPSAVSAFNIVIMRGFFQGIDQGILESARIDGASDWRILFQMVLPMSKAVVAVVALFYAVGYWNAFFNAILYINDSAKQPLQVVLRSFVLQGVSVPGQVDVGSGQVATLAVQMAVMVIALIPVVIVYPFIQRHFKTGVMIGAVKG</sequence>
<evidence type="ECO:0000313" key="11">
    <source>
        <dbReference type="Proteomes" id="UP000742460"/>
    </source>
</evidence>
<dbReference type="AlphaFoldDB" id="A0A921MWM3"/>
<keyword evidence="2 7" id="KW-0813">Transport</keyword>
<feature type="transmembrane region" description="Helical" evidence="7">
    <location>
        <begin position="57"/>
        <end position="78"/>
    </location>
</feature>